<evidence type="ECO:0000256" key="7">
    <source>
        <dbReference type="ARBA" id="ARBA00037305"/>
    </source>
</evidence>
<dbReference type="PANTHER" id="PTHR21600:SF91">
    <property type="entry name" value="DUAL-SPECIFICITY RNA PSEUDOURIDINE SYNTHASE RLUA"/>
    <property type="match status" value="1"/>
</dbReference>
<proteinExistence type="inferred from homology"/>
<evidence type="ECO:0000256" key="10">
    <source>
        <dbReference type="ARBA" id="ARBA00039988"/>
    </source>
</evidence>
<evidence type="ECO:0000313" key="18">
    <source>
        <dbReference type="Proteomes" id="UP000028073"/>
    </source>
</evidence>
<evidence type="ECO:0000313" key="17">
    <source>
        <dbReference type="EMBL" id="KEQ17585.1"/>
    </source>
</evidence>
<dbReference type="GO" id="GO:0008033">
    <property type="term" value="P:tRNA processing"/>
    <property type="evidence" value="ECO:0007669"/>
    <property type="project" value="UniProtKB-KW"/>
</dbReference>
<dbReference type="CDD" id="cd02869">
    <property type="entry name" value="PseudoU_synth_RluA_like"/>
    <property type="match status" value="1"/>
</dbReference>
<dbReference type="InterPro" id="IPR050188">
    <property type="entry name" value="RluA_PseudoU_synthase"/>
</dbReference>
<dbReference type="AlphaFoldDB" id="A0A081NGL2"/>
<dbReference type="PANTHER" id="PTHR21600">
    <property type="entry name" value="MITOCHONDRIAL RNA PSEUDOURIDINE SYNTHASE"/>
    <property type="match status" value="1"/>
</dbReference>
<dbReference type="InterPro" id="IPR020103">
    <property type="entry name" value="PsdUridine_synth_cat_dom_sf"/>
</dbReference>
<evidence type="ECO:0000256" key="3">
    <source>
        <dbReference type="ARBA" id="ARBA00022694"/>
    </source>
</evidence>
<dbReference type="Proteomes" id="UP000028073">
    <property type="component" value="Unassembled WGS sequence"/>
</dbReference>
<evidence type="ECO:0000256" key="11">
    <source>
        <dbReference type="ARBA" id="ARBA00041266"/>
    </source>
</evidence>
<dbReference type="Pfam" id="PF00849">
    <property type="entry name" value="PseudoU_synth_2"/>
    <property type="match status" value="1"/>
</dbReference>
<comment type="function">
    <text evidence="7">Dual specificity enzyme that catalyzes the synthesis of pseudouridine from uracil-746 in 23S ribosomal RNA and from uracil-32 in the anticodon stem and loop of transfer RNAs.</text>
</comment>
<evidence type="ECO:0000256" key="9">
    <source>
        <dbReference type="ARBA" id="ARBA00038945"/>
    </source>
</evidence>
<dbReference type="InterPro" id="IPR006145">
    <property type="entry name" value="PsdUridine_synth_RsuA/RluA"/>
</dbReference>
<dbReference type="RefSeq" id="WP_034838011.1">
    <property type="nucleotide sequence ID" value="NZ_JOKH01000003.1"/>
</dbReference>
<dbReference type="GO" id="GO:0160151">
    <property type="term" value="F:tRNA pseudouridine(32) synthase activity"/>
    <property type="evidence" value="ECO:0007669"/>
    <property type="project" value="UniProtKB-EC"/>
</dbReference>
<comment type="similarity">
    <text evidence="1">Belongs to the pseudouridine synthase RluA family.</text>
</comment>
<keyword evidence="3" id="KW-0819">tRNA processing</keyword>
<evidence type="ECO:0000256" key="5">
    <source>
        <dbReference type="ARBA" id="ARBA00036184"/>
    </source>
</evidence>
<comment type="catalytic activity">
    <reaction evidence="5">
        <text>uridine(32) in tRNA = pseudouridine(32) in tRNA</text>
        <dbReference type="Rhea" id="RHEA:42544"/>
        <dbReference type="Rhea" id="RHEA-COMP:10107"/>
        <dbReference type="Rhea" id="RHEA-COMP:10108"/>
        <dbReference type="ChEBI" id="CHEBI:65314"/>
        <dbReference type="ChEBI" id="CHEBI:65315"/>
        <dbReference type="EC" id="5.4.99.28"/>
    </reaction>
</comment>
<dbReference type="GO" id="GO:0003723">
    <property type="term" value="F:RNA binding"/>
    <property type="evidence" value="ECO:0007669"/>
    <property type="project" value="InterPro"/>
</dbReference>
<dbReference type="SUPFAM" id="SSF55120">
    <property type="entry name" value="Pseudouridine synthase"/>
    <property type="match status" value="1"/>
</dbReference>
<gene>
    <name evidence="17" type="ORF">GZ78_17795</name>
</gene>
<dbReference type="GO" id="GO:0160142">
    <property type="term" value="F:23S rRNA pseudouridine(746) synthase activity"/>
    <property type="evidence" value="ECO:0007669"/>
    <property type="project" value="UniProtKB-EC"/>
</dbReference>
<evidence type="ECO:0000256" key="13">
    <source>
        <dbReference type="ARBA" id="ARBA00042844"/>
    </source>
</evidence>
<comment type="caution">
    <text evidence="17">The sequence shown here is derived from an EMBL/GenBank/DDBJ whole genome shotgun (WGS) entry which is preliminary data.</text>
</comment>
<comment type="catalytic activity">
    <reaction evidence="6">
        <text>uridine(746) in 23S rRNA = pseudouridine(746) in 23S rRNA</text>
        <dbReference type="Rhea" id="RHEA:42548"/>
        <dbReference type="Rhea" id="RHEA-COMP:10109"/>
        <dbReference type="Rhea" id="RHEA-COMP:10110"/>
        <dbReference type="ChEBI" id="CHEBI:65314"/>
        <dbReference type="ChEBI" id="CHEBI:65315"/>
        <dbReference type="EC" id="5.4.99.29"/>
    </reaction>
</comment>
<accession>A0A081NGL2</accession>
<protein>
    <recommendedName>
        <fullName evidence="10">Dual-specificity RNA pseudouridine synthase RluA</fullName>
        <ecNumber evidence="8">5.4.99.28</ecNumber>
        <ecNumber evidence="9">5.4.99.29</ecNumber>
    </recommendedName>
    <alternativeName>
        <fullName evidence="11">23S rRNA pseudouridine(746) synthase</fullName>
    </alternativeName>
    <alternativeName>
        <fullName evidence="14">Ribosomal large subunit pseudouridine synthase A</fullName>
    </alternativeName>
    <alternativeName>
        <fullName evidence="13">rRNA pseudouridylate synthase A</fullName>
    </alternativeName>
    <alternativeName>
        <fullName evidence="15">rRNA-uridine isomerase A</fullName>
    </alternativeName>
    <alternativeName>
        <fullName evidence="12">tRNA pseudouridine(32) synthase</fullName>
    </alternativeName>
</protein>
<evidence type="ECO:0000256" key="15">
    <source>
        <dbReference type="ARBA" id="ARBA00043143"/>
    </source>
</evidence>
<evidence type="ECO:0000256" key="6">
    <source>
        <dbReference type="ARBA" id="ARBA00036916"/>
    </source>
</evidence>
<organism evidence="17 18">
    <name type="scientific">Endozoicomonas numazuensis</name>
    <dbReference type="NCBI Taxonomy" id="1137799"/>
    <lineage>
        <taxon>Bacteria</taxon>
        <taxon>Pseudomonadati</taxon>
        <taxon>Pseudomonadota</taxon>
        <taxon>Gammaproteobacteria</taxon>
        <taxon>Oceanospirillales</taxon>
        <taxon>Endozoicomonadaceae</taxon>
        <taxon>Endozoicomonas</taxon>
    </lineage>
</organism>
<evidence type="ECO:0000259" key="16">
    <source>
        <dbReference type="Pfam" id="PF00849"/>
    </source>
</evidence>
<dbReference type="GO" id="GO:0000455">
    <property type="term" value="P:enzyme-directed rRNA pseudouridine synthesis"/>
    <property type="evidence" value="ECO:0007669"/>
    <property type="project" value="TreeGrafter"/>
</dbReference>
<keyword evidence="2" id="KW-0698">rRNA processing</keyword>
<dbReference type="EC" id="5.4.99.28" evidence="8"/>
<evidence type="ECO:0000256" key="8">
    <source>
        <dbReference type="ARBA" id="ARBA00038944"/>
    </source>
</evidence>
<dbReference type="STRING" id="1137799.GZ78_17795"/>
<keyword evidence="18" id="KW-1185">Reference proteome</keyword>
<name>A0A081NGL2_9GAMM</name>
<dbReference type="EC" id="5.4.99.29" evidence="9"/>
<evidence type="ECO:0000256" key="4">
    <source>
        <dbReference type="ARBA" id="ARBA00023235"/>
    </source>
</evidence>
<sequence length="216" mass="24359">MTFIVPPCQDPLTELYRDSDLVVVEKPAGLLSVPGRPPNDKDSAHARLLAIEPETRVVHRLDMSTSGLMVFGLNADSHRELSRQFQDREVEKGYIAEVWGMPEQASGEISLPLICDWPNRPRQMVDYEQGKKALTRYQLMAGDSSHGKVWLEPVTGRSHQLRVHMAEIGHPILGCEFYAHNEARAASERLHLHASLLIFKHPTTGESMKFESQPPF</sequence>
<dbReference type="EMBL" id="JOKH01000003">
    <property type="protein sequence ID" value="KEQ17585.1"/>
    <property type="molecule type" value="Genomic_DNA"/>
</dbReference>
<dbReference type="eggNOG" id="COG0564">
    <property type="taxonomic scope" value="Bacteria"/>
</dbReference>
<dbReference type="InterPro" id="IPR006224">
    <property type="entry name" value="PsdUridine_synth_RluA-like_CS"/>
</dbReference>
<evidence type="ECO:0000256" key="14">
    <source>
        <dbReference type="ARBA" id="ARBA00042883"/>
    </source>
</evidence>
<feature type="domain" description="Pseudouridine synthase RsuA/RluA-like" evidence="16">
    <location>
        <begin position="20"/>
        <end position="166"/>
    </location>
</feature>
<dbReference type="PROSITE" id="PS01129">
    <property type="entry name" value="PSI_RLU"/>
    <property type="match status" value="1"/>
</dbReference>
<dbReference type="OrthoDB" id="9807829at2"/>
<evidence type="ECO:0000256" key="1">
    <source>
        <dbReference type="ARBA" id="ARBA00010876"/>
    </source>
</evidence>
<reference evidence="17 18" key="1">
    <citation type="submission" date="2014-06" db="EMBL/GenBank/DDBJ databases">
        <title>Whole Genome Sequences of Three Symbiotic Endozoicomonas Bacteria.</title>
        <authorList>
            <person name="Neave M.J."/>
            <person name="Apprill A."/>
            <person name="Voolstra C.R."/>
        </authorList>
    </citation>
    <scope>NUCLEOTIDE SEQUENCE [LARGE SCALE GENOMIC DNA]</scope>
    <source>
        <strain evidence="17 18">DSM 25634</strain>
    </source>
</reference>
<keyword evidence="4" id="KW-0413">Isomerase</keyword>
<dbReference type="Gene3D" id="3.30.2350.10">
    <property type="entry name" value="Pseudouridine synthase"/>
    <property type="match status" value="1"/>
</dbReference>
<evidence type="ECO:0000256" key="2">
    <source>
        <dbReference type="ARBA" id="ARBA00022552"/>
    </source>
</evidence>
<evidence type="ECO:0000256" key="12">
    <source>
        <dbReference type="ARBA" id="ARBA00042372"/>
    </source>
</evidence>